<name>A0A2W4CWL6_9HYPH</name>
<comment type="caution">
    <text evidence="1">The sequence shown here is derived from an EMBL/GenBank/DDBJ whole genome shotgun (WGS) entry which is preliminary data.</text>
</comment>
<reference evidence="1 2" key="1">
    <citation type="journal article" date="2018" name="Sci. Rep.">
        <title>Rhizobium tumorigenes sp. nov., a novel plant tumorigenic bacterium isolated from cane gall tumors on thornless blackberry.</title>
        <authorList>
            <person name="Kuzmanovi N."/>
            <person name="Smalla K."/>
            <person name="Gronow S."/>
            <person name="PuBawska J."/>
        </authorList>
    </citation>
    <scope>NUCLEOTIDE SEQUENCE [LARGE SCALE GENOMIC DNA]</scope>
    <source>
        <strain evidence="1 2">CCBAU 85046</strain>
    </source>
</reference>
<sequence>MEDQAIIIKKADIWESDLMAAVAGSECRHALPATLWRDPSHLLMITIAERASDDLLLLQNSS</sequence>
<dbReference type="EMBL" id="PCDP01000009">
    <property type="protein sequence ID" value="PZM15861.1"/>
    <property type="molecule type" value="Genomic_DNA"/>
</dbReference>
<keyword evidence="2" id="KW-1185">Reference proteome</keyword>
<organism evidence="1 2">
    <name type="scientific">Rhizobium tubonense</name>
    <dbReference type="NCBI Taxonomy" id="484088"/>
    <lineage>
        <taxon>Bacteria</taxon>
        <taxon>Pseudomonadati</taxon>
        <taxon>Pseudomonadota</taxon>
        <taxon>Alphaproteobacteria</taxon>
        <taxon>Hyphomicrobiales</taxon>
        <taxon>Rhizobiaceae</taxon>
        <taxon>Rhizobium/Agrobacterium group</taxon>
        <taxon>Rhizobium</taxon>
    </lineage>
</organism>
<gene>
    <name evidence="1" type="ORF">CPY51_05645</name>
</gene>
<dbReference type="Proteomes" id="UP000248925">
    <property type="component" value="Unassembled WGS sequence"/>
</dbReference>
<dbReference type="AlphaFoldDB" id="A0A2W4CWL6"/>
<evidence type="ECO:0000313" key="1">
    <source>
        <dbReference type="EMBL" id="PZM15861.1"/>
    </source>
</evidence>
<accession>A0A2W4CWL6</accession>
<proteinExistence type="predicted"/>
<protein>
    <submittedName>
        <fullName evidence="1">Uncharacterized protein</fullName>
    </submittedName>
</protein>
<evidence type="ECO:0000313" key="2">
    <source>
        <dbReference type="Proteomes" id="UP000248925"/>
    </source>
</evidence>